<keyword evidence="2" id="KW-0902">Two-component regulatory system</keyword>
<dbReference type="EMBL" id="WHJH01000009">
    <property type="protein sequence ID" value="NHZ89479.1"/>
    <property type="molecule type" value="Genomic_DNA"/>
</dbReference>
<dbReference type="InterPro" id="IPR011006">
    <property type="entry name" value="CheY-like_superfamily"/>
</dbReference>
<dbReference type="SMART" id="SM00448">
    <property type="entry name" value="REC"/>
    <property type="match status" value="1"/>
</dbReference>
<keyword evidence="5" id="KW-0804">Transcription</keyword>
<dbReference type="Proteomes" id="UP000609726">
    <property type="component" value="Unassembled WGS sequence"/>
</dbReference>
<evidence type="ECO:0000256" key="6">
    <source>
        <dbReference type="PROSITE-ProRule" id="PRU00169"/>
    </source>
</evidence>
<keyword evidence="9" id="KW-1185">Reference proteome</keyword>
<dbReference type="SUPFAM" id="SSF52172">
    <property type="entry name" value="CheY-like"/>
    <property type="match status" value="1"/>
</dbReference>
<evidence type="ECO:0000256" key="2">
    <source>
        <dbReference type="ARBA" id="ARBA00023012"/>
    </source>
</evidence>
<evidence type="ECO:0000256" key="3">
    <source>
        <dbReference type="ARBA" id="ARBA00023015"/>
    </source>
</evidence>
<dbReference type="InterPro" id="IPR001789">
    <property type="entry name" value="Sig_transdc_resp-reg_receiver"/>
</dbReference>
<evidence type="ECO:0000256" key="1">
    <source>
        <dbReference type="ARBA" id="ARBA00022553"/>
    </source>
</evidence>
<reference evidence="8 9" key="1">
    <citation type="submission" date="2019-10" db="EMBL/GenBank/DDBJ databases">
        <title>Taxonomy of Antarctic Massilia spp.: description of Massilia rubra sp. nov., Massilia aquatica sp. nov., Massilia mucilaginosa sp. nov., Massilia frigida sp. nov. isolated from streams, lakes and regoliths.</title>
        <authorList>
            <person name="Holochova P."/>
            <person name="Sedlacek I."/>
            <person name="Kralova S."/>
            <person name="Maslanova I."/>
            <person name="Busse H.-J."/>
            <person name="Stankova E."/>
            <person name="Vrbovska V."/>
            <person name="Kovarovic V."/>
            <person name="Bartak M."/>
            <person name="Svec P."/>
            <person name="Pantucek R."/>
        </authorList>
    </citation>
    <scope>NUCLEOTIDE SEQUENCE [LARGE SCALE GENOMIC DNA]</scope>
    <source>
        <strain evidence="8 9">CCM 8733</strain>
    </source>
</reference>
<dbReference type="Gene3D" id="3.40.50.2300">
    <property type="match status" value="1"/>
</dbReference>
<evidence type="ECO:0000259" key="7">
    <source>
        <dbReference type="PROSITE" id="PS50110"/>
    </source>
</evidence>
<organism evidence="8 9">
    <name type="scientific">Massilia mucilaginosa</name>
    <dbReference type="NCBI Taxonomy" id="2609282"/>
    <lineage>
        <taxon>Bacteria</taxon>
        <taxon>Pseudomonadati</taxon>
        <taxon>Pseudomonadota</taxon>
        <taxon>Betaproteobacteria</taxon>
        <taxon>Burkholderiales</taxon>
        <taxon>Oxalobacteraceae</taxon>
        <taxon>Telluria group</taxon>
        <taxon>Massilia</taxon>
    </lineage>
</organism>
<comment type="caution">
    <text evidence="8">The sequence shown here is derived from an EMBL/GenBank/DDBJ whole genome shotgun (WGS) entry which is preliminary data.</text>
</comment>
<name>A0ABX0NRT0_9BURK</name>
<evidence type="ECO:0000313" key="8">
    <source>
        <dbReference type="EMBL" id="NHZ89479.1"/>
    </source>
</evidence>
<dbReference type="RefSeq" id="WP_166874035.1">
    <property type="nucleotide sequence ID" value="NZ_WHJH01000009.1"/>
</dbReference>
<feature type="modified residue" description="4-aspartylphosphate" evidence="6">
    <location>
        <position position="47"/>
    </location>
</feature>
<dbReference type="PANTHER" id="PTHR48111:SF1">
    <property type="entry name" value="TWO-COMPONENT RESPONSE REGULATOR ORR33"/>
    <property type="match status" value="1"/>
</dbReference>
<protein>
    <submittedName>
        <fullName evidence="8">Response regulator</fullName>
    </submittedName>
</protein>
<accession>A0ABX0NRT0</accession>
<keyword evidence="4" id="KW-0238">DNA-binding</keyword>
<dbReference type="PANTHER" id="PTHR48111">
    <property type="entry name" value="REGULATOR OF RPOS"/>
    <property type="match status" value="1"/>
</dbReference>
<sequence length="113" mass="11979">MSTITADGAQSLAALIGAQGYQVRVVGDGDAGLRLAAREPVDVFILDIGLLGMDGYELARRLRATPGRHTAKLIALTGYGKEQDRLLAKSSGFDHHLVKPVDIAALTKILLRG</sequence>
<evidence type="ECO:0000313" key="9">
    <source>
        <dbReference type="Proteomes" id="UP000609726"/>
    </source>
</evidence>
<keyword evidence="3" id="KW-0805">Transcription regulation</keyword>
<dbReference type="PROSITE" id="PS50110">
    <property type="entry name" value="RESPONSE_REGULATORY"/>
    <property type="match status" value="1"/>
</dbReference>
<feature type="domain" description="Response regulatory" evidence="7">
    <location>
        <begin position="1"/>
        <end position="113"/>
    </location>
</feature>
<dbReference type="Pfam" id="PF00072">
    <property type="entry name" value="Response_reg"/>
    <property type="match status" value="1"/>
</dbReference>
<evidence type="ECO:0000256" key="5">
    <source>
        <dbReference type="ARBA" id="ARBA00023163"/>
    </source>
</evidence>
<dbReference type="InterPro" id="IPR039420">
    <property type="entry name" value="WalR-like"/>
</dbReference>
<gene>
    <name evidence="8" type="ORF">F2P45_10700</name>
</gene>
<evidence type="ECO:0000256" key="4">
    <source>
        <dbReference type="ARBA" id="ARBA00023125"/>
    </source>
</evidence>
<keyword evidence="1 6" id="KW-0597">Phosphoprotein</keyword>
<proteinExistence type="predicted"/>